<reference evidence="2 3" key="1">
    <citation type="submission" date="2019-05" db="EMBL/GenBank/DDBJ databases">
        <authorList>
            <person name="Qu J.-H."/>
        </authorList>
    </citation>
    <scope>NUCLEOTIDE SEQUENCE [LARGE SCALE GENOMIC DNA]</scope>
    <source>
        <strain evidence="2 3">T17</strain>
    </source>
</reference>
<keyword evidence="3" id="KW-1185">Reference proteome</keyword>
<dbReference type="OrthoDB" id="9907428at2"/>
<protein>
    <submittedName>
        <fullName evidence="2">Uncharacterized protein</fullName>
    </submittedName>
</protein>
<name>A0A5R9KRB4_9BACT</name>
<dbReference type="PROSITE" id="PS51257">
    <property type="entry name" value="PROKAR_LIPOPROTEIN"/>
    <property type="match status" value="1"/>
</dbReference>
<feature type="region of interest" description="Disordered" evidence="1">
    <location>
        <begin position="44"/>
        <end position="66"/>
    </location>
</feature>
<accession>A0A5R9KRB4</accession>
<dbReference type="EMBL" id="VCEJ01000005">
    <property type="protein sequence ID" value="TLU98773.1"/>
    <property type="molecule type" value="Genomic_DNA"/>
</dbReference>
<organism evidence="2 3">
    <name type="scientific">Dyadobacter luticola</name>
    <dbReference type="NCBI Taxonomy" id="1979387"/>
    <lineage>
        <taxon>Bacteria</taxon>
        <taxon>Pseudomonadati</taxon>
        <taxon>Bacteroidota</taxon>
        <taxon>Cytophagia</taxon>
        <taxon>Cytophagales</taxon>
        <taxon>Spirosomataceae</taxon>
        <taxon>Dyadobacter</taxon>
    </lineage>
</organism>
<evidence type="ECO:0000313" key="2">
    <source>
        <dbReference type="EMBL" id="TLU98773.1"/>
    </source>
</evidence>
<proteinExistence type="predicted"/>
<evidence type="ECO:0000313" key="3">
    <source>
        <dbReference type="Proteomes" id="UP000306402"/>
    </source>
</evidence>
<dbReference type="AlphaFoldDB" id="A0A5R9KRB4"/>
<gene>
    <name evidence="2" type="ORF">FEN17_19420</name>
</gene>
<sequence>MRKVFAFVITLTLFSYSCKEVENDVVDASNGLGKSAYLGQKSAAQVSRDLPPEDPGSQGGGGGDFTFVMPQSPTVSNASPLIPVGQPSSSYTPTGTLYGPDIVAFGPAAANTVFPFPVAPTAARLWMGVIFKSAPYQFVVRGYPLAISNGSIAWNSSPVSVQVVGGAPNGNSYNFTPCQSNCGTYNVTQGQMEVSQLSIDAQGKLTLKAKVTPFPGGAVIQVDKVGYLRWH</sequence>
<comment type="caution">
    <text evidence="2">The sequence shown here is derived from an EMBL/GenBank/DDBJ whole genome shotgun (WGS) entry which is preliminary data.</text>
</comment>
<evidence type="ECO:0000256" key="1">
    <source>
        <dbReference type="SAM" id="MobiDB-lite"/>
    </source>
</evidence>
<dbReference type="RefSeq" id="WP_138367062.1">
    <property type="nucleotide sequence ID" value="NZ_VCEJ01000005.1"/>
</dbReference>
<dbReference type="Proteomes" id="UP000306402">
    <property type="component" value="Unassembled WGS sequence"/>
</dbReference>